<dbReference type="Gene3D" id="1.10.10.10">
    <property type="entry name" value="Winged helix-like DNA-binding domain superfamily/Winged helix DNA-binding domain"/>
    <property type="match status" value="1"/>
</dbReference>
<dbReference type="InterPro" id="IPR027417">
    <property type="entry name" value="P-loop_NTPase"/>
</dbReference>
<evidence type="ECO:0000313" key="3">
    <source>
        <dbReference type="Proteomes" id="UP000516304"/>
    </source>
</evidence>
<dbReference type="Proteomes" id="UP000516304">
    <property type="component" value="Chromosome TIRI35C"/>
</dbReference>
<dbReference type="InterPro" id="IPR036388">
    <property type="entry name" value="WH-like_DNA-bd_sf"/>
</dbReference>
<dbReference type="Gene3D" id="1.10.8.60">
    <property type="match status" value="1"/>
</dbReference>
<dbReference type="PANTHER" id="PTHR34301">
    <property type="entry name" value="DNA-BINDING PROTEIN-RELATED"/>
    <property type="match status" value="1"/>
</dbReference>
<reference evidence="2 3" key="1">
    <citation type="submission" date="2020-09" db="EMBL/GenBank/DDBJ databases">
        <authorList>
            <person name="Courtine D."/>
        </authorList>
    </citation>
    <scope>NUCLEOTIDE SEQUENCE [LARGE SCALE GENOMIC DNA]</scope>
    <source>
        <strain evidence="2 3">IRI35c</strain>
    </source>
</reference>
<sequence>MLFDVRPKTSIRELFGRKAEYLVFRDALKRGRNFILITGPRRIGKTSFLYASLNELVGDGVPHIVIDTRAATSLNSRYPHRVIAEGVYKALLGRSVVGSVLSKVKGLKLGPLELDLGDKPDLVEVFSLLNRAGSPVVVAFDEAQYLRFSNEDLTRFFAWVLDALQNVVLVFTGSQVGILESFLRLYDGSSPLFGRYEVRIRLPRFNPSESLEFLERGFEEAGRNPNDEELLSTIRTLDGIPGWLVHYGASRIDGLTHEEAIERVLEKAMAYVMSEFRELSRLSPRYELVMKAVAGLSEGIGSARLEDIRETVSVDDRSLRNYINRLIDYGFLEPAGHGKYRIPDPVMYRVFKRL</sequence>
<feature type="domain" description="ATPase" evidence="1">
    <location>
        <begin position="31"/>
        <end position="245"/>
    </location>
</feature>
<dbReference type="InterPro" id="IPR036390">
    <property type="entry name" value="WH_DNA-bd_sf"/>
</dbReference>
<dbReference type="Gene3D" id="3.40.50.300">
    <property type="entry name" value="P-loop containing nucleotide triphosphate hydrolases"/>
    <property type="match status" value="1"/>
</dbReference>
<dbReference type="SUPFAM" id="SSF52540">
    <property type="entry name" value="P-loop containing nucleoside triphosphate hydrolases"/>
    <property type="match status" value="1"/>
</dbReference>
<evidence type="ECO:0000313" key="2">
    <source>
        <dbReference type="EMBL" id="CAD5245199.1"/>
    </source>
</evidence>
<dbReference type="AlphaFoldDB" id="A0A7G2D9G9"/>
<dbReference type="Pfam" id="PF01637">
    <property type="entry name" value="ATPase_2"/>
    <property type="match status" value="1"/>
</dbReference>
<accession>A0A7G2D9G9</accession>
<dbReference type="InterPro" id="IPR011579">
    <property type="entry name" value="ATPase_dom"/>
</dbReference>
<organism evidence="2 3">
    <name type="scientific">Thermococcus camini</name>
    <dbReference type="NCBI Taxonomy" id="2016373"/>
    <lineage>
        <taxon>Archaea</taxon>
        <taxon>Methanobacteriati</taxon>
        <taxon>Methanobacteriota</taxon>
        <taxon>Thermococci</taxon>
        <taxon>Thermococcales</taxon>
        <taxon>Thermococcaceae</taxon>
        <taxon>Thermococcus</taxon>
    </lineage>
</organism>
<dbReference type="KEGG" id="tcq:TIRI35C_2045"/>
<dbReference type="EMBL" id="LR881183">
    <property type="protein sequence ID" value="CAD5245199.1"/>
    <property type="molecule type" value="Genomic_DNA"/>
</dbReference>
<evidence type="ECO:0000259" key="1">
    <source>
        <dbReference type="Pfam" id="PF01637"/>
    </source>
</evidence>
<dbReference type="SUPFAM" id="SSF46785">
    <property type="entry name" value="Winged helix' DNA-binding domain"/>
    <property type="match status" value="1"/>
</dbReference>
<gene>
    <name evidence="2" type="ORF">TIRI35C_2045</name>
</gene>
<dbReference type="RefSeq" id="WP_188202759.1">
    <property type="nucleotide sequence ID" value="NZ_LR881183.1"/>
</dbReference>
<protein>
    <submittedName>
        <fullName evidence="2">ATPase</fullName>
    </submittedName>
</protein>
<proteinExistence type="predicted"/>
<dbReference type="PANTHER" id="PTHR34301:SF8">
    <property type="entry name" value="ATPASE DOMAIN-CONTAINING PROTEIN"/>
    <property type="match status" value="1"/>
</dbReference>
<keyword evidence="3" id="KW-1185">Reference proteome</keyword>
<dbReference type="GeneID" id="58919796"/>
<name>A0A7G2D9G9_9EURY</name>
<dbReference type="GO" id="GO:0005524">
    <property type="term" value="F:ATP binding"/>
    <property type="evidence" value="ECO:0007669"/>
    <property type="project" value="InterPro"/>
</dbReference>